<comment type="caution">
    <text evidence="8">The sequence shown here is derived from an EMBL/GenBank/DDBJ whole genome shotgun (WGS) entry which is preliminary data.</text>
</comment>
<dbReference type="PANTHER" id="PTHR12726">
    <property type="entry name" value="CERAMIDE GLUCOSYLTRANSFERASE"/>
    <property type="match status" value="1"/>
</dbReference>
<evidence type="ECO:0000256" key="1">
    <source>
        <dbReference type="ARBA" id="ARBA00004141"/>
    </source>
</evidence>
<keyword evidence="5" id="KW-1133">Transmembrane helix</keyword>
<reference evidence="8 9" key="1">
    <citation type="journal article" date="2024" name="Nat. Commun.">
        <title>Phylogenomics reveals the evolutionary origins of lichenization in chlorophyte algae.</title>
        <authorList>
            <person name="Puginier C."/>
            <person name="Libourel C."/>
            <person name="Otte J."/>
            <person name="Skaloud P."/>
            <person name="Haon M."/>
            <person name="Grisel S."/>
            <person name="Petersen M."/>
            <person name="Berrin J.G."/>
            <person name="Delaux P.M."/>
            <person name="Dal Grande F."/>
            <person name="Keller J."/>
        </authorList>
    </citation>
    <scope>NUCLEOTIDE SEQUENCE [LARGE SCALE GENOMIC DNA]</scope>
    <source>
        <strain evidence="8 9">SAG 2523</strain>
    </source>
</reference>
<evidence type="ECO:0000256" key="4">
    <source>
        <dbReference type="ARBA" id="ARBA00022692"/>
    </source>
</evidence>
<evidence type="ECO:0000256" key="7">
    <source>
        <dbReference type="SAM" id="MobiDB-lite"/>
    </source>
</evidence>
<evidence type="ECO:0008006" key="10">
    <source>
        <dbReference type="Google" id="ProtNLM"/>
    </source>
</evidence>
<keyword evidence="4" id="KW-0812">Transmembrane</keyword>
<keyword evidence="9" id="KW-1185">Reference proteome</keyword>
<evidence type="ECO:0000256" key="5">
    <source>
        <dbReference type="ARBA" id="ARBA00022989"/>
    </source>
</evidence>
<evidence type="ECO:0000256" key="6">
    <source>
        <dbReference type="ARBA" id="ARBA00023136"/>
    </source>
</evidence>
<organism evidence="8 9">
    <name type="scientific">Apatococcus fuscideae</name>
    <dbReference type="NCBI Taxonomy" id="2026836"/>
    <lineage>
        <taxon>Eukaryota</taxon>
        <taxon>Viridiplantae</taxon>
        <taxon>Chlorophyta</taxon>
        <taxon>core chlorophytes</taxon>
        <taxon>Trebouxiophyceae</taxon>
        <taxon>Chlorellales</taxon>
        <taxon>Chlorellaceae</taxon>
        <taxon>Apatococcus</taxon>
    </lineage>
</organism>
<evidence type="ECO:0000313" key="8">
    <source>
        <dbReference type="EMBL" id="KAK9839375.1"/>
    </source>
</evidence>
<dbReference type="InterPro" id="IPR025993">
    <property type="entry name" value="Ceramide_glucosylTrfase"/>
</dbReference>
<name>A0AAW1S073_9CHLO</name>
<dbReference type="Proteomes" id="UP001485043">
    <property type="component" value="Unassembled WGS sequence"/>
</dbReference>
<evidence type="ECO:0000256" key="2">
    <source>
        <dbReference type="ARBA" id="ARBA00022676"/>
    </source>
</evidence>
<dbReference type="GO" id="GO:0016020">
    <property type="term" value="C:membrane"/>
    <property type="evidence" value="ECO:0007669"/>
    <property type="project" value="UniProtKB-SubCell"/>
</dbReference>
<proteinExistence type="predicted"/>
<dbReference type="AlphaFoldDB" id="A0AAW1S073"/>
<comment type="subcellular location">
    <subcellularLocation>
        <location evidence="1">Membrane</location>
        <topology evidence="1">Multi-pass membrane protein</topology>
    </subcellularLocation>
</comment>
<keyword evidence="2" id="KW-0328">Glycosyltransferase</keyword>
<dbReference type="GO" id="GO:0006679">
    <property type="term" value="P:glucosylceramide biosynthetic process"/>
    <property type="evidence" value="ECO:0007669"/>
    <property type="project" value="TreeGrafter"/>
</dbReference>
<feature type="compositionally biased region" description="Polar residues" evidence="7">
    <location>
        <begin position="18"/>
        <end position="42"/>
    </location>
</feature>
<protein>
    <recommendedName>
        <fullName evidence="10">Ceramide glucosyltransferase</fullName>
    </recommendedName>
</protein>
<dbReference type="PANTHER" id="PTHR12726:SF0">
    <property type="entry name" value="CERAMIDE GLUCOSYLTRANSFERASE"/>
    <property type="match status" value="1"/>
</dbReference>
<dbReference type="EMBL" id="JALJOV010001866">
    <property type="protein sequence ID" value="KAK9839375.1"/>
    <property type="molecule type" value="Genomic_DNA"/>
</dbReference>
<sequence length="200" mass="22145">MRLRELRRLQRLQQQQLWNKSQDHSGSLSKQEQGPSNIQKGTASHPGVTLVLPVKGLRDCSIQAWASHLSQQYGGELETLFVVDDRSDPAHAAAEAALRHSKRHPGRDPEAFMVTGYPFDIPPADADLLTLCMLVYHLPLLIAFSVRQQTQFLYGGCMLFPLEPLRSQQYPFIQAWQDGAYKGPPALGSGGTTSGDSFTS</sequence>
<evidence type="ECO:0000313" key="9">
    <source>
        <dbReference type="Proteomes" id="UP001485043"/>
    </source>
</evidence>
<accession>A0AAW1S073</accession>
<keyword evidence="6" id="KW-0472">Membrane</keyword>
<keyword evidence="3" id="KW-0808">Transferase</keyword>
<evidence type="ECO:0000256" key="3">
    <source>
        <dbReference type="ARBA" id="ARBA00022679"/>
    </source>
</evidence>
<gene>
    <name evidence="8" type="ORF">WJX84_011562</name>
</gene>
<dbReference type="GO" id="GO:0008120">
    <property type="term" value="F:ceramide glucosyltransferase activity"/>
    <property type="evidence" value="ECO:0007669"/>
    <property type="project" value="TreeGrafter"/>
</dbReference>
<feature type="region of interest" description="Disordered" evidence="7">
    <location>
        <begin position="15"/>
        <end position="44"/>
    </location>
</feature>